<dbReference type="InterPro" id="IPR045357">
    <property type="entry name" value="Aminopeptidase_N-like_N"/>
</dbReference>
<dbReference type="GO" id="GO:0070006">
    <property type="term" value="F:metalloaminopeptidase activity"/>
    <property type="evidence" value="ECO:0007669"/>
    <property type="project" value="TreeGrafter"/>
</dbReference>
<dbReference type="EMBL" id="AZBU02000013">
    <property type="protein sequence ID" value="TKR58544.1"/>
    <property type="molecule type" value="Genomic_DNA"/>
</dbReference>
<dbReference type="InterPro" id="IPR042097">
    <property type="entry name" value="Aminopeptidase_N-like_N_sf"/>
</dbReference>
<dbReference type="GO" id="GO:0005615">
    <property type="term" value="C:extracellular space"/>
    <property type="evidence" value="ECO:0007669"/>
    <property type="project" value="TreeGrafter"/>
</dbReference>
<accession>A0A4U5LRC9</accession>
<dbReference type="InterPro" id="IPR050344">
    <property type="entry name" value="Peptidase_M1_aminopeptidases"/>
</dbReference>
<dbReference type="PANTHER" id="PTHR11533:SF174">
    <property type="entry name" value="PUROMYCIN-SENSITIVE AMINOPEPTIDASE-RELATED"/>
    <property type="match status" value="1"/>
</dbReference>
<dbReference type="STRING" id="34508.A0A4U5LRC9"/>
<dbReference type="Proteomes" id="UP000298663">
    <property type="component" value="Unassembled WGS sequence"/>
</dbReference>
<dbReference type="GO" id="GO:0016020">
    <property type="term" value="C:membrane"/>
    <property type="evidence" value="ECO:0007669"/>
    <property type="project" value="TreeGrafter"/>
</dbReference>
<comment type="caution">
    <text evidence="2">The sequence shown here is derived from an EMBL/GenBank/DDBJ whole genome shotgun (WGS) entry which is preliminary data.</text>
</comment>
<dbReference type="AlphaFoldDB" id="A0A4U5LRC9"/>
<dbReference type="GO" id="GO:0042277">
    <property type="term" value="F:peptide binding"/>
    <property type="evidence" value="ECO:0007669"/>
    <property type="project" value="TreeGrafter"/>
</dbReference>
<dbReference type="Gene3D" id="2.60.40.1730">
    <property type="entry name" value="tricorn interacting facor f3 domain"/>
    <property type="match status" value="1"/>
</dbReference>
<keyword evidence="3" id="KW-1185">Reference proteome</keyword>
<dbReference type="Pfam" id="PF17900">
    <property type="entry name" value="Peptidase_M1_N"/>
    <property type="match status" value="1"/>
</dbReference>
<proteinExistence type="predicted"/>
<dbReference type="GO" id="GO:0006508">
    <property type="term" value="P:proteolysis"/>
    <property type="evidence" value="ECO:0007669"/>
    <property type="project" value="TreeGrafter"/>
</dbReference>
<dbReference type="GO" id="GO:0005737">
    <property type="term" value="C:cytoplasm"/>
    <property type="evidence" value="ECO:0007669"/>
    <property type="project" value="TreeGrafter"/>
</dbReference>
<protein>
    <recommendedName>
        <fullName evidence="1">Aminopeptidase N-like N-terminal domain-containing protein</fullName>
    </recommendedName>
</protein>
<evidence type="ECO:0000259" key="1">
    <source>
        <dbReference type="Pfam" id="PF17900"/>
    </source>
</evidence>
<evidence type="ECO:0000313" key="3">
    <source>
        <dbReference type="Proteomes" id="UP000298663"/>
    </source>
</evidence>
<dbReference type="OrthoDB" id="510539at2759"/>
<sequence>MIDLNVSMTMMEYNGIVVIECQAYYGNYTNLISNKNQFYLAAVFEQNFARSMLPCFDEPAMKATFKTRISVDREFDVFSNSKEVQNSTDV</sequence>
<dbReference type="GO" id="GO:0008270">
    <property type="term" value="F:zinc ion binding"/>
    <property type="evidence" value="ECO:0007669"/>
    <property type="project" value="TreeGrafter"/>
</dbReference>
<dbReference type="SUPFAM" id="SSF63737">
    <property type="entry name" value="Leukotriene A4 hydrolase N-terminal domain"/>
    <property type="match status" value="1"/>
</dbReference>
<reference evidence="2 3" key="2">
    <citation type="journal article" date="2019" name="G3 (Bethesda)">
        <title>Hybrid Assembly of the Genome of the Entomopathogenic Nematode Steinernema carpocapsae Identifies the X-Chromosome.</title>
        <authorList>
            <person name="Serra L."/>
            <person name="Macchietto M."/>
            <person name="Macias-Munoz A."/>
            <person name="McGill C.J."/>
            <person name="Rodriguez I.M."/>
            <person name="Rodriguez B."/>
            <person name="Murad R."/>
            <person name="Mortazavi A."/>
        </authorList>
    </citation>
    <scope>NUCLEOTIDE SEQUENCE [LARGE SCALE GENOMIC DNA]</scope>
    <source>
        <strain evidence="2 3">ALL</strain>
    </source>
</reference>
<gene>
    <name evidence="2" type="ORF">L596_029973</name>
</gene>
<reference evidence="2 3" key="1">
    <citation type="journal article" date="2015" name="Genome Biol.">
        <title>Comparative genomics of Steinernema reveals deeply conserved gene regulatory networks.</title>
        <authorList>
            <person name="Dillman A.R."/>
            <person name="Macchietto M."/>
            <person name="Porter C.F."/>
            <person name="Rogers A."/>
            <person name="Williams B."/>
            <person name="Antoshechkin I."/>
            <person name="Lee M.M."/>
            <person name="Goodwin Z."/>
            <person name="Lu X."/>
            <person name="Lewis E.E."/>
            <person name="Goodrich-Blair H."/>
            <person name="Stock S.P."/>
            <person name="Adams B.J."/>
            <person name="Sternberg P.W."/>
            <person name="Mortazavi A."/>
        </authorList>
    </citation>
    <scope>NUCLEOTIDE SEQUENCE [LARGE SCALE GENOMIC DNA]</scope>
    <source>
        <strain evidence="2 3">ALL</strain>
    </source>
</reference>
<evidence type="ECO:0000313" key="2">
    <source>
        <dbReference type="EMBL" id="TKR58544.1"/>
    </source>
</evidence>
<dbReference type="GO" id="GO:0043171">
    <property type="term" value="P:peptide catabolic process"/>
    <property type="evidence" value="ECO:0007669"/>
    <property type="project" value="TreeGrafter"/>
</dbReference>
<name>A0A4U5LRC9_STECR</name>
<organism evidence="2 3">
    <name type="scientific">Steinernema carpocapsae</name>
    <name type="common">Entomopathogenic nematode</name>
    <dbReference type="NCBI Taxonomy" id="34508"/>
    <lineage>
        <taxon>Eukaryota</taxon>
        <taxon>Metazoa</taxon>
        <taxon>Ecdysozoa</taxon>
        <taxon>Nematoda</taxon>
        <taxon>Chromadorea</taxon>
        <taxon>Rhabditida</taxon>
        <taxon>Tylenchina</taxon>
        <taxon>Panagrolaimomorpha</taxon>
        <taxon>Strongyloidoidea</taxon>
        <taxon>Steinernematidae</taxon>
        <taxon>Steinernema</taxon>
    </lineage>
</organism>
<feature type="domain" description="Aminopeptidase N-like N-terminal" evidence="1">
    <location>
        <begin position="11"/>
        <end position="86"/>
    </location>
</feature>
<dbReference type="PANTHER" id="PTHR11533">
    <property type="entry name" value="PROTEASE M1 ZINC METALLOPROTEASE"/>
    <property type="match status" value="1"/>
</dbReference>